<name>A0AAD5X4V9_9FUNG</name>
<dbReference type="Proteomes" id="UP001212841">
    <property type="component" value="Unassembled WGS sequence"/>
</dbReference>
<sequence length="62" mass="7052">MDSWLDDYGWEAKETTMDDVLKSLESTPDDTNLSLPNEDNIITFKTTFGDAEAAKKVKKMLH</sequence>
<proteinExistence type="predicted"/>
<evidence type="ECO:0000313" key="1">
    <source>
        <dbReference type="EMBL" id="KAJ3056711.1"/>
    </source>
</evidence>
<dbReference type="EMBL" id="JADGJD010000023">
    <property type="protein sequence ID" value="KAJ3056711.1"/>
    <property type="molecule type" value="Genomic_DNA"/>
</dbReference>
<gene>
    <name evidence="1" type="ORF">HK097_004864</name>
</gene>
<keyword evidence="2" id="KW-1185">Reference proteome</keyword>
<protein>
    <submittedName>
        <fullName evidence="1">Uncharacterized protein</fullName>
    </submittedName>
</protein>
<accession>A0AAD5X4V9</accession>
<reference evidence="1" key="1">
    <citation type="submission" date="2020-05" db="EMBL/GenBank/DDBJ databases">
        <title>Phylogenomic resolution of chytrid fungi.</title>
        <authorList>
            <person name="Stajich J.E."/>
            <person name="Amses K."/>
            <person name="Simmons R."/>
            <person name="Seto K."/>
            <person name="Myers J."/>
            <person name="Bonds A."/>
            <person name="Quandt C.A."/>
            <person name="Barry K."/>
            <person name="Liu P."/>
            <person name="Grigoriev I."/>
            <person name="Longcore J.E."/>
            <person name="James T.Y."/>
        </authorList>
    </citation>
    <scope>NUCLEOTIDE SEQUENCE</scope>
    <source>
        <strain evidence="1">JEL0318</strain>
    </source>
</reference>
<comment type="caution">
    <text evidence="1">The sequence shown here is derived from an EMBL/GenBank/DDBJ whole genome shotgun (WGS) entry which is preliminary data.</text>
</comment>
<organism evidence="1 2">
    <name type="scientific">Rhizophlyctis rosea</name>
    <dbReference type="NCBI Taxonomy" id="64517"/>
    <lineage>
        <taxon>Eukaryota</taxon>
        <taxon>Fungi</taxon>
        <taxon>Fungi incertae sedis</taxon>
        <taxon>Chytridiomycota</taxon>
        <taxon>Chytridiomycota incertae sedis</taxon>
        <taxon>Chytridiomycetes</taxon>
        <taxon>Rhizophlyctidales</taxon>
        <taxon>Rhizophlyctidaceae</taxon>
        <taxon>Rhizophlyctis</taxon>
    </lineage>
</organism>
<dbReference type="AlphaFoldDB" id="A0AAD5X4V9"/>
<evidence type="ECO:0000313" key="2">
    <source>
        <dbReference type="Proteomes" id="UP001212841"/>
    </source>
</evidence>